<name>A0AAV2HE48_LYMST</name>
<evidence type="ECO:0000256" key="1">
    <source>
        <dbReference type="ARBA" id="ARBA00023157"/>
    </source>
</evidence>
<dbReference type="InterPro" id="IPR018114">
    <property type="entry name" value="TRYPSIN_HIS"/>
</dbReference>
<evidence type="ECO:0000256" key="2">
    <source>
        <dbReference type="SAM" id="SignalP"/>
    </source>
</evidence>
<dbReference type="Pfam" id="PF00089">
    <property type="entry name" value="Trypsin"/>
    <property type="match status" value="1"/>
</dbReference>
<feature type="domain" description="Peptidase S1" evidence="3">
    <location>
        <begin position="30"/>
        <end position="213"/>
    </location>
</feature>
<sequence length="213" mass="23460">MKMLALAVIFTLIATNLALTEQQSKLMKRIVNGQPTKLFERPYQASLQVLYLGNWYHICGASIIDCDRLLTAAHCLIFPAETMRVQVGLLNLTAPPNEYQQTIEIKAFKAHEDYINDISLGVPNDIGLLYTKTPFQFNANVQPVKIASPGLTFDNTKCVISGWGKTSGTSAGSNILMEVAMTKITLKQCKEEYATYGIAVTDKAICVFDGEST</sequence>
<dbReference type="EMBL" id="CAXITT010000079">
    <property type="protein sequence ID" value="CAL1530999.1"/>
    <property type="molecule type" value="Genomic_DNA"/>
</dbReference>
<dbReference type="Proteomes" id="UP001497497">
    <property type="component" value="Unassembled WGS sequence"/>
</dbReference>
<dbReference type="CDD" id="cd00190">
    <property type="entry name" value="Tryp_SPc"/>
    <property type="match status" value="1"/>
</dbReference>
<dbReference type="PROSITE" id="PS00134">
    <property type="entry name" value="TRYPSIN_HIS"/>
    <property type="match status" value="1"/>
</dbReference>
<dbReference type="PROSITE" id="PS50240">
    <property type="entry name" value="TRYPSIN_DOM"/>
    <property type="match status" value="1"/>
</dbReference>
<dbReference type="PANTHER" id="PTHR24257">
    <property type="entry name" value="CHYMOTRYPSIN-LIKE ELASTASE FAMILY MEMBER"/>
    <property type="match status" value="1"/>
</dbReference>
<feature type="signal peptide" evidence="2">
    <location>
        <begin position="1"/>
        <end position="18"/>
    </location>
</feature>
<dbReference type="PANTHER" id="PTHR24257:SF17">
    <property type="match status" value="1"/>
</dbReference>
<dbReference type="InterPro" id="IPR050850">
    <property type="entry name" value="Peptidase_S1_Elastase_sf"/>
</dbReference>
<evidence type="ECO:0000259" key="3">
    <source>
        <dbReference type="PROSITE" id="PS50240"/>
    </source>
</evidence>
<keyword evidence="5" id="KW-1185">Reference proteome</keyword>
<dbReference type="FunFam" id="2.40.10.10:FF:000068">
    <property type="entry name" value="transmembrane protease serine 2"/>
    <property type="match status" value="1"/>
</dbReference>
<keyword evidence="1" id="KW-1015">Disulfide bond</keyword>
<comment type="caution">
    <text evidence="4">The sequence shown here is derived from an EMBL/GenBank/DDBJ whole genome shotgun (WGS) entry which is preliminary data.</text>
</comment>
<dbReference type="GO" id="GO:0005615">
    <property type="term" value="C:extracellular space"/>
    <property type="evidence" value="ECO:0007669"/>
    <property type="project" value="TreeGrafter"/>
</dbReference>
<dbReference type="Gene3D" id="2.40.10.10">
    <property type="entry name" value="Trypsin-like serine proteases"/>
    <property type="match status" value="1"/>
</dbReference>
<accession>A0AAV2HE48</accession>
<dbReference type="SUPFAM" id="SSF50494">
    <property type="entry name" value="Trypsin-like serine proteases"/>
    <property type="match status" value="1"/>
</dbReference>
<dbReference type="InterPro" id="IPR001254">
    <property type="entry name" value="Trypsin_dom"/>
</dbReference>
<proteinExistence type="predicted"/>
<feature type="chain" id="PRO_5044010608" description="Peptidase S1 domain-containing protein" evidence="2">
    <location>
        <begin position="19"/>
        <end position="213"/>
    </location>
</feature>
<dbReference type="GO" id="GO:0006508">
    <property type="term" value="P:proteolysis"/>
    <property type="evidence" value="ECO:0007669"/>
    <property type="project" value="InterPro"/>
</dbReference>
<dbReference type="InterPro" id="IPR009003">
    <property type="entry name" value="Peptidase_S1_PA"/>
</dbReference>
<keyword evidence="2" id="KW-0732">Signal</keyword>
<evidence type="ECO:0000313" key="5">
    <source>
        <dbReference type="Proteomes" id="UP001497497"/>
    </source>
</evidence>
<evidence type="ECO:0000313" key="4">
    <source>
        <dbReference type="EMBL" id="CAL1530999.1"/>
    </source>
</evidence>
<dbReference type="InterPro" id="IPR043504">
    <property type="entry name" value="Peptidase_S1_PA_chymotrypsin"/>
</dbReference>
<dbReference type="SMART" id="SM00020">
    <property type="entry name" value="Tryp_SPc"/>
    <property type="match status" value="1"/>
</dbReference>
<gene>
    <name evidence="4" type="ORF">GSLYS_00005124001</name>
</gene>
<dbReference type="AlphaFoldDB" id="A0AAV2HE48"/>
<reference evidence="4 5" key="1">
    <citation type="submission" date="2024-04" db="EMBL/GenBank/DDBJ databases">
        <authorList>
            <consortium name="Genoscope - CEA"/>
            <person name="William W."/>
        </authorList>
    </citation>
    <scope>NUCLEOTIDE SEQUENCE [LARGE SCALE GENOMIC DNA]</scope>
</reference>
<organism evidence="4 5">
    <name type="scientific">Lymnaea stagnalis</name>
    <name type="common">Great pond snail</name>
    <name type="synonym">Helix stagnalis</name>
    <dbReference type="NCBI Taxonomy" id="6523"/>
    <lineage>
        <taxon>Eukaryota</taxon>
        <taxon>Metazoa</taxon>
        <taxon>Spiralia</taxon>
        <taxon>Lophotrochozoa</taxon>
        <taxon>Mollusca</taxon>
        <taxon>Gastropoda</taxon>
        <taxon>Heterobranchia</taxon>
        <taxon>Euthyneura</taxon>
        <taxon>Panpulmonata</taxon>
        <taxon>Hygrophila</taxon>
        <taxon>Lymnaeoidea</taxon>
        <taxon>Lymnaeidae</taxon>
        <taxon>Lymnaea</taxon>
    </lineage>
</organism>
<dbReference type="GO" id="GO:0004252">
    <property type="term" value="F:serine-type endopeptidase activity"/>
    <property type="evidence" value="ECO:0007669"/>
    <property type="project" value="InterPro"/>
</dbReference>
<protein>
    <recommendedName>
        <fullName evidence="3">Peptidase S1 domain-containing protein</fullName>
    </recommendedName>
</protein>